<feature type="binding site" evidence="8">
    <location>
        <position position="190"/>
    </location>
    <ligand>
        <name>a divalent metal cation</name>
        <dbReference type="ChEBI" id="CHEBI:60240"/>
        <label>2</label>
    </ligand>
</feature>
<evidence type="ECO:0000256" key="7">
    <source>
        <dbReference type="ARBA" id="ARBA00023679"/>
    </source>
</evidence>
<dbReference type="InterPro" id="IPR050241">
    <property type="entry name" value="NAD-cap_RNA_hydrolase_NudC"/>
</dbReference>
<dbReference type="CDD" id="cd03429">
    <property type="entry name" value="NUDIX_NADH_pyrophosphatase_Nudt13"/>
    <property type="match status" value="1"/>
</dbReference>
<dbReference type="Proteomes" id="UP000809431">
    <property type="component" value="Unassembled WGS sequence"/>
</dbReference>
<dbReference type="Gene3D" id="3.90.79.20">
    <property type="match status" value="1"/>
</dbReference>
<dbReference type="Gene3D" id="3.90.79.10">
    <property type="entry name" value="Nucleoside Triphosphate Pyrophosphohydrolase"/>
    <property type="match status" value="1"/>
</dbReference>
<feature type="short sequence motif" description="Nudix box" evidence="8">
    <location>
        <begin position="175"/>
        <end position="196"/>
    </location>
</feature>
<keyword evidence="5 8" id="KW-0520">NAD</keyword>
<dbReference type="InterPro" id="IPR049734">
    <property type="entry name" value="NudC-like_C"/>
</dbReference>
<evidence type="ECO:0000256" key="4">
    <source>
        <dbReference type="ARBA" id="ARBA00022842"/>
    </source>
</evidence>
<dbReference type="Pfam" id="PF09297">
    <property type="entry name" value="Zn_ribbon_NUD"/>
    <property type="match status" value="1"/>
</dbReference>
<comment type="cofactor">
    <cofactor evidence="8">
        <name>Mg(2+)</name>
        <dbReference type="ChEBI" id="CHEBI:18420"/>
    </cofactor>
    <cofactor evidence="8">
        <name>Mn(2+)</name>
        <dbReference type="ChEBI" id="CHEBI:29035"/>
    </cofactor>
    <text evidence="8">Divalent metal cations. Mg(2+) or Mn(2+).</text>
</comment>
<dbReference type="InterPro" id="IPR015376">
    <property type="entry name" value="Znr_NADH_PPase"/>
</dbReference>
<dbReference type="HAMAP" id="MF_00297">
    <property type="entry name" value="Nudix_NudC"/>
    <property type="match status" value="1"/>
</dbReference>
<dbReference type="EMBL" id="JAESND010000003">
    <property type="protein sequence ID" value="MBM3115742.1"/>
    <property type="molecule type" value="Genomic_DNA"/>
</dbReference>
<feature type="binding site" evidence="8">
    <location>
        <position position="190"/>
    </location>
    <ligand>
        <name>a divalent metal cation</name>
        <dbReference type="ChEBI" id="CHEBI:60240"/>
        <label>3</label>
    </ligand>
</feature>
<dbReference type="InterPro" id="IPR020084">
    <property type="entry name" value="NUDIX_hydrolase_CS"/>
</dbReference>
<feature type="binding site" evidence="8">
    <location>
        <position position="84"/>
    </location>
    <ligand>
        <name>substrate</name>
    </ligand>
</feature>
<comment type="catalytic activity">
    <reaction evidence="8">
        <text>NAD(+) + H2O = beta-nicotinamide D-ribonucleotide + AMP + 2 H(+)</text>
        <dbReference type="Rhea" id="RHEA:11800"/>
        <dbReference type="ChEBI" id="CHEBI:14649"/>
        <dbReference type="ChEBI" id="CHEBI:15377"/>
        <dbReference type="ChEBI" id="CHEBI:15378"/>
        <dbReference type="ChEBI" id="CHEBI:57540"/>
        <dbReference type="ChEBI" id="CHEBI:456215"/>
        <dbReference type="EC" id="3.6.1.22"/>
    </reaction>
</comment>
<dbReference type="Pfam" id="PF00293">
    <property type="entry name" value="NUDIX"/>
    <property type="match status" value="1"/>
</dbReference>
<feature type="binding site" evidence="8">
    <location>
        <position position="132"/>
    </location>
    <ligand>
        <name>Zn(2+)</name>
        <dbReference type="ChEBI" id="CHEBI:29105"/>
    </ligand>
</feature>
<comment type="function">
    <text evidence="8">mRNA decapping enzyme that specifically removes the nicotinamide adenine dinucleotide (NAD) cap from a subset of mRNAs by hydrolyzing the diphosphate linkage to produce nicotinamide mononucleotide (NMN) and 5' monophosphate mRNA. The NAD-cap is present at the 5'-end of some mRNAs and stabilizes RNA against 5'-processing. Has preference for mRNAs with a 5'-end purine. Catalyzes the hydrolysis of a broad range of dinucleotide pyrophosphates.</text>
</comment>
<feature type="binding site" evidence="8">
    <location>
        <position position="257"/>
    </location>
    <ligand>
        <name>substrate</name>
    </ligand>
</feature>
<dbReference type="InterPro" id="IPR000086">
    <property type="entry name" value="NUDIX_hydrolase_dom"/>
</dbReference>
<gene>
    <name evidence="8 10" type="primary">nudC</name>
    <name evidence="10" type="ORF">JMJ54_07865</name>
</gene>
<dbReference type="NCBIfam" id="NF001299">
    <property type="entry name" value="PRK00241.1"/>
    <property type="match status" value="1"/>
</dbReference>
<keyword evidence="11" id="KW-1185">Reference proteome</keyword>
<dbReference type="Pfam" id="PF09296">
    <property type="entry name" value="NUDIX-like"/>
    <property type="match status" value="1"/>
</dbReference>
<dbReference type="PANTHER" id="PTHR42904">
    <property type="entry name" value="NUDIX HYDROLASE, NUDC SUBFAMILY"/>
    <property type="match status" value="1"/>
</dbReference>
<feature type="binding site" evidence="8">
    <location>
        <position position="135"/>
    </location>
    <ligand>
        <name>Zn(2+)</name>
        <dbReference type="ChEBI" id="CHEBI:29105"/>
    </ligand>
</feature>
<evidence type="ECO:0000259" key="9">
    <source>
        <dbReference type="PROSITE" id="PS51462"/>
    </source>
</evidence>
<keyword evidence="4 8" id="KW-0460">Magnesium</keyword>
<evidence type="ECO:0000256" key="3">
    <source>
        <dbReference type="ARBA" id="ARBA00022801"/>
    </source>
</evidence>
<evidence type="ECO:0000256" key="8">
    <source>
        <dbReference type="HAMAP-Rule" id="MF_00297"/>
    </source>
</evidence>
<comment type="caution">
    <text evidence="8">Lacks conserved residue(s) required for the propagation of feature annotation.</text>
</comment>
<feature type="binding site" evidence="8">
    <location>
        <begin position="208"/>
        <end position="215"/>
    </location>
    <ligand>
        <name>substrate</name>
    </ligand>
</feature>
<feature type="binding site" evidence="8">
    <location>
        <position position="114"/>
    </location>
    <ligand>
        <name>Zn(2+)</name>
        <dbReference type="ChEBI" id="CHEBI:29105"/>
    </ligand>
</feature>
<dbReference type="InterPro" id="IPR015375">
    <property type="entry name" value="NADH_PPase-like_N"/>
</dbReference>
<name>A0ABS2BJE5_9NEIS</name>
<organism evidence="10 11">
    <name type="scientific">Jeongeupia naejangsanensis</name>
    <dbReference type="NCBI Taxonomy" id="613195"/>
    <lineage>
        <taxon>Bacteria</taxon>
        <taxon>Pseudomonadati</taxon>
        <taxon>Pseudomonadota</taxon>
        <taxon>Betaproteobacteria</taxon>
        <taxon>Neisseriales</taxon>
        <taxon>Chitinibacteraceae</taxon>
        <taxon>Jeongeupia</taxon>
    </lineage>
</organism>
<dbReference type="PROSITE" id="PS00893">
    <property type="entry name" value="NUDIX_BOX"/>
    <property type="match status" value="1"/>
</dbReference>
<feature type="binding site" evidence="8">
    <location>
        <position position="235"/>
    </location>
    <ligand>
        <name>a divalent metal cation</name>
        <dbReference type="ChEBI" id="CHEBI:60240"/>
        <label>1</label>
    </ligand>
</feature>
<evidence type="ECO:0000313" key="11">
    <source>
        <dbReference type="Proteomes" id="UP000809431"/>
    </source>
</evidence>
<keyword evidence="8" id="KW-0862">Zinc</keyword>
<dbReference type="EC" id="3.6.1.-" evidence="8"/>
<evidence type="ECO:0000256" key="6">
    <source>
        <dbReference type="ARBA" id="ARBA00023211"/>
    </source>
</evidence>
<dbReference type="InterPro" id="IPR015797">
    <property type="entry name" value="NUDIX_hydrolase-like_dom_sf"/>
</dbReference>
<dbReference type="InterPro" id="IPR022925">
    <property type="entry name" value="RNA_Hydrolase_NudC"/>
</dbReference>
<evidence type="ECO:0000256" key="1">
    <source>
        <dbReference type="ARBA" id="ARBA00009595"/>
    </source>
</evidence>
<feature type="binding site" evidence="8">
    <location>
        <position position="127"/>
    </location>
    <ligand>
        <name>substrate</name>
    </ligand>
</feature>
<dbReference type="EC" id="3.6.1.22" evidence="8"/>
<feature type="domain" description="Nudix hydrolase" evidence="9">
    <location>
        <begin position="141"/>
        <end position="266"/>
    </location>
</feature>
<evidence type="ECO:0000256" key="5">
    <source>
        <dbReference type="ARBA" id="ARBA00023027"/>
    </source>
</evidence>
<reference evidence="10 11" key="1">
    <citation type="submission" date="2021-01" db="EMBL/GenBank/DDBJ databases">
        <title>Draft Genome Sequence and Polyhydroxyalkanoate Biosynthetic Potential of Jeongeupia naejangsanensis Type Strain DSM 24253.</title>
        <authorList>
            <person name="Turrini P."/>
            <person name="Artuso I."/>
            <person name="Lugli G.A."/>
            <person name="Frangipani E."/>
            <person name="Ventura M."/>
            <person name="Visca P."/>
        </authorList>
    </citation>
    <scope>NUCLEOTIDE SEQUENCE [LARGE SCALE GENOMIC DNA]</scope>
    <source>
        <strain evidence="10 11">DSM 24253</strain>
    </source>
</reference>
<dbReference type="SUPFAM" id="SSF55811">
    <property type="entry name" value="Nudix"/>
    <property type="match status" value="2"/>
</dbReference>
<sequence>MLPPDFTPCFSTALPAGEPLCFAIIGDQHLVTPETGLPALAALVPLGSPEVDVLIGHLGTTPCRLIAWPDGTAAPEGLAIEGLRALYGRLGDDAFWISARARQLLSWLRDHRHCGRCGTATTVAEHEAAAICPACAHRMYPRVSPAMMVLIRRGRELLLARSPHFKPGMYSALAGFVEPGETLEACVHRETMEEVGVTITNLRWFASQSWPFPHSLMLAFHADYVAGDIVPQEGEIEDAGWFDIDALPELPGPASIARRLLDDALAELRG</sequence>
<feature type="binding site" evidence="8">
    <location>
        <position position="235"/>
    </location>
    <ligand>
        <name>a divalent metal cation</name>
        <dbReference type="ChEBI" id="CHEBI:60240"/>
        <label>3</label>
    </ligand>
</feature>
<feature type="binding site" evidence="8">
    <location>
        <position position="194"/>
    </location>
    <ligand>
        <name>a divalent metal cation</name>
        <dbReference type="ChEBI" id="CHEBI:60240"/>
        <label>1</label>
    </ligand>
</feature>
<keyword evidence="2 8" id="KW-0479">Metal-binding</keyword>
<evidence type="ECO:0000256" key="2">
    <source>
        <dbReference type="ARBA" id="ARBA00022723"/>
    </source>
</evidence>
<comment type="subunit">
    <text evidence="8">Homodimer.</text>
</comment>
<protein>
    <recommendedName>
        <fullName evidence="8">NAD-capped RNA hydrolase NudC</fullName>
        <shortName evidence="8">DeNADding enzyme NudC</shortName>
        <ecNumber evidence="8">3.6.1.-</ecNumber>
    </recommendedName>
    <alternativeName>
        <fullName evidence="8">NADH pyrophosphatase</fullName>
        <ecNumber evidence="8">3.6.1.22</ecNumber>
    </alternativeName>
</protein>
<accession>A0ABS2BJE5</accession>
<dbReference type="PROSITE" id="PS51462">
    <property type="entry name" value="NUDIX"/>
    <property type="match status" value="1"/>
</dbReference>
<comment type="similarity">
    <text evidence="1 8">Belongs to the Nudix hydrolase family. NudC subfamily.</text>
</comment>
<feature type="binding site" evidence="8">
    <location>
        <position position="140"/>
    </location>
    <ligand>
        <name>substrate</name>
    </ligand>
</feature>
<feature type="binding site" evidence="8">
    <location>
        <position position="117"/>
    </location>
    <ligand>
        <name>Zn(2+)</name>
        <dbReference type="ChEBI" id="CHEBI:29105"/>
    </ligand>
</feature>
<keyword evidence="3 8" id="KW-0378">Hydrolase</keyword>
<comment type="catalytic activity">
    <reaction evidence="8">
        <text>NADH + H2O = reduced beta-nicotinamide D-ribonucleotide + AMP + 2 H(+)</text>
        <dbReference type="Rhea" id="RHEA:48868"/>
        <dbReference type="ChEBI" id="CHEBI:15377"/>
        <dbReference type="ChEBI" id="CHEBI:15378"/>
        <dbReference type="ChEBI" id="CHEBI:57945"/>
        <dbReference type="ChEBI" id="CHEBI:90832"/>
        <dbReference type="ChEBI" id="CHEBI:456215"/>
        <dbReference type="EC" id="3.6.1.22"/>
    </reaction>
</comment>
<feature type="binding site" evidence="8">
    <location>
        <position position="194"/>
    </location>
    <ligand>
        <name>a divalent metal cation</name>
        <dbReference type="ChEBI" id="CHEBI:60240"/>
        <label>3</label>
    </ligand>
</feature>
<feature type="binding site" evidence="8">
    <location>
        <position position="174"/>
    </location>
    <ligand>
        <name>a divalent metal cation</name>
        <dbReference type="ChEBI" id="CHEBI:60240"/>
        <label>1</label>
    </ligand>
</feature>
<proteinExistence type="inferred from homology"/>
<keyword evidence="6 8" id="KW-0464">Manganese</keyword>
<dbReference type="GO" id="GO:0016787">
    <property type="term" value="F:hydrolase activity"/>
    <property type="evidence" value="ECO:0007669"/>
    <property type="project" value="UniProtKB-KW"/>
</dbReference>
<comment type="cofactor">
    <cofactor evidence="8">
        <name>Zn(2+)</name>
        <dbReference type="ChEBI" id="CHEBI:29105"/>
    </cofactor>
    <text evidence="8">Binds 1 zinc ion per subunit.</text>
</comment>
<comment type="catalytic activity">
    <reaction evidence="7">
        <text>a 5'-end NAD(+)-phospho-ribonucleoside in mRNA + H2O = a 5'-end phospho-adenosine-phospho-ribonucleoside in mRNA + beta-nicotinamide D-ribonucleotide + 2 H(+)</text>
        <dbReference type="Rhea" id="RHEA:60876"/>
        <dbReference type="Rhea" id="RHEA-COMP:15698"/>
        <dbReference type="Rhea" id="RHEA-COMP:15719"/>
        <dbReference type="ChEBI" id="CHEBI:14649"/>
        <dbReference type="ChEBI" id="CHEBI:15377"/>
        <dbReference type="ChEBI" id="CHEBI:15378"/>
        <dbReference type="ChEBI" id="CHEBI:144029"/>
        <dbReference type="ChEBI" id="CHEBI:144051"/>
    </reaction>
    <physiologicalReaction direction="left-to-right" evidence="7">
        <dbReference type="Rhea" id="RHEA:60877"/>
    </physiologicalReaction>
</comment>
<comment type="caution">
    <text evidence="10">The sequence shown here is derived from an EMBL/GenBank/DDBJ whole genome shotgun (WGS) entry which is preliminary data.</text>
</comment>
<evidence type="ECO:0000313" key="10">
    <source>
        <dbReference type="EMBL" id="MBM3115742.1"/>
    </source>
</evidence>
<dbReference type="PANTHER" id="PTHR42904:SF6">
    <property type="entry name" value="NAD-CAPPED RNA HYDROLASE NUDT12"/>
    <property type="match status" value="1"/>
</dbReference>